<organism evidence="3">
    <name type="scientific">Rhipicephalus microplus</name>
    <name type="common">Cattle tick</name>
    <name type="synonym">Boophilus microplus</name>
    <dbReference type="NCBI Taxonomy" id="6941"/>
    <lineage>
        <taxon>Eukaryota</taxon>
        <taxon>Metazoa</taxon>
        <taxon>Ecdysozoa</taxon>
        <taxon>Arthropoda</taxon>
        <taxon>Chelicerata</taxon>
        <taxon>Arachnida</taxon>
        <taxon>Acari</taxon>
        <taxon>Parasitiformes</taxon>
        <taxon>Ixodida</taxon>
        <taxon>Ixodoidea</taxon>
        <taxon>Ixodidae</taxon>
        <taxon>Rhipicephalinae</taxon>
        <taxon>Rhipicephalus</taxon>
        <taxon>Boophilus</taxon>
    </lineage>
</organism>
<keyword evidence="1" id="KW-1133">Transmembrane helix</keyword>
<feature type="transmembrane region" description="Helical" evidence="1">
    <location>
        <begin position="71"/>
        <end position="93"/>
    </location>
</feature>
<protein>
    <recommendedName>
        <fullName evidence="4">Secreted protein</fullName>
    </recommendedName>
</protein>
<feature type="signal peptide" evidence="2">
    <location>
        <begin position="1"/>
        <end position="27"/>
    </location>
</feature>
<keyword evidence="2" id="KW-0732">Signal</keyword>
<keyword evidence="1" id="KW-0812">Transmembrane</keyword>
<feature type="chain" id="PRO_5026869295" description="Secreted protein" evidence="2">
    <location>
        <begin position="28"/>
        <end position="110"/>
    </location>
</feature>
<dbReference type="EMBL" id="GHWJ01010011">
    <property type="protein sequence ID" value="NOV42748.1"/>
    <property type="molecule type" value="Transcribed_RNA"/>
</dbReference>
<sequence>MDWAGFCSTAISSRAVFLFFLTPGCVGQMMREPIEPSYRKFSPIYSYAAFLCEIVKKSCEKQETRQSTHTALCMCTSLSGLSFFALFLFHYVLPTCPSNHFSHFFCVKLY</sequence>
<dbReference type="AlphaFoldDB" id="A0A6M2DC06"/>
<evidence type="ECO:0000256" key="1">
    <source>
        <dbReference type="SAM" id="Phobius"/>
    </source>
</evidence>
<evidence type="ECO:0008006" key="4">
    <source>
        <dbReference type="Google" id="ProtNLM"/>
    </source>
</evidence>
<proteinExistence type="predicted"/>
<accession>A0A6M2DC06</accession>
<evidence type="ECO:0000313" key="3">
    <source>
        <dbReference type="EMBL" id="NOV42748.1"/>
    </source>
</evidence>
<keyword evidence="1" id="KW-0472">Membrane</keyword>
<name>A0A6M2DC06_RHIMP</name>
<reference evidence="3" key="1">
    <citation type="submission" date="2019-09" db="EMBL/GenBank/DDBJ databases">
        <title>Organ-specific transcriptomic study of the physiology of the cattle tick, Rhipicephalus microplus.</title>
        <authorList>
            <person name="Tirloni L."/>
            <person name="Braz G."/>
            <person name="Gandara A.C.P."/>
            <person name="Sabadin G.A."/>
            <person name="da Silva R.M."/>
            <person name="Guizzo M.G."/>
            <person name="Machado J.A."/>
            <person name="Costa E.P."/>
            <person name="Gomes H.F."/>
            <person name="Moraes J."/>
            <person name="Mota M.B.S."/>
            <person name="Mesquita R.D."/>
            <person name="Alvarenga P.H."/>
            <person name="Alves F."/>
            <person name="Seixas A."/>
            <person name="da Fonseca R.N."/>
            <person name="Fogaca A."/>
            <person name="Logullo C."/>
            <person name="Tanaka A."/>
            <person name="Daffre S."/>
            <person name="Termignoni C."/>
            <person name="Vaz I.S.Jr."/>
            <person name="Oliveira P.L."/>
            <person name="Ribeiro J.M."/>
        </authorList>
    </citation>
    <scope>NUCLEOTIDE SEQUENCE</scope>
    <source>
        <strain evidence="3">Porto Alegre</strain>
    </source>
</reference>
<evidence type="ECO:0000256" key="2">
    <source>
        <dbReference type="SAM" id="SignalP"/>
    </source>
</evidence>